<dbReference type="GO" id="GO:0003676">
    <property type="term" value="F:nucleic acid binding"/>
    <property type="evidence" value="ECO:0007669"/>
    <property type="project" value="InterPro"/>
</dbReference>
<dbReference type="InterPro" id="IPR011335">
    <property type="entry name" value="Restrct_endonuc-II-like"/>
</dbReference>
<dbReference type="AlphaFoldDB" id="A0A1W1EL77"/>
<organism evidence="1">
    <name type="scientific">hydrothermal vent metagenome</name>
    <dbReference type="NCBI Taxonomy" id="652676"/>
    <lineage>
        <taxon>unclassified sequences</taxon>
        <taxon>metagenomes</taxon>
        <taxon>ecological metagenomes</taxon>
    </lineage>
</organism>
<dbReference type="EMBL" id="FRYL01000044">
    <property type="protein sequence ID" value="SHO81625.1"/>
    <property type="molecule type" value="Genomic_DNA"/>
</dbReference>
<dbReference type="Gene3D" id="3.40.1350.10">
    <property type="match status" value="1"/>
</dbReference>
<dbReference type="NCBIfam" id="NF009152">
    <property type="entry name" value="PRK12497.2-4"/>
    <property type="match status" value="1"/>
</dbReference>
<dbReference type="PANTHER" id="PTHR34039:SF1">
    <property type="entry name" value="UPF0102 PROTEIN YRAN"/>
    <property type="match status" value="1"/>
</dbReference>
<gene>
    <name evidence="1" type="ORF">MNB_SV-15-172</name>
</gene>
<sequence length="112" mass="13060">MVTTQFGKKSEDEAVKFLENNNFIIIERNFYAKKMGEIDIIAQKNNTLHFIEVKSSSTKKYQPVYNLSPRKLKKMINSTQYYLKIKNLNLSFCLDAIIITDGDIEFLENITL</sequence>
<protein>
    <submittedName>
        <fullName evidence="1">Uncharacterized protein</fullName>
    </submittedName>
</protein>
<proteinExistence type="inferred from homology"/>
<dbReference type="Pfam" id="PF02021">
    <property type="entry name" value="UPF0102"/>
    <property type="match status" value="1"/>
</dbReference>
<reference evidence="1" key="1">
    <citation type="submission" date="2016-10" db="EMBL/GenBank/DDBJ databases">
        <authorList>
            <person name="de Groot N.N."/>
        </authorList>
    </citation>
    <scope>NUCLEOTIDE SEQUENCE</scope>
</reference>
<evidence type="ECO:0000313" key="1">
    <source>
        <dbReference type="EMBL" id="SHO81625.1"/>
    </source>
</evidence>
<dbReference type="SUPFAM" id="SSF52980">
    <property type="entry name" value="Restriction endonuclease-like"/>
    <property type="match status" value="1"/>
</dbReference>
<accession>A0A1W1EL77</accession>
<dbReference type="InterPro" id="IPR011856">
    <property type="entry name" value="tRNA_endonuc-like_dom_sf"/>
</dbReference>
<dbReference type="PANTHER" id="PTHR34039">
    <property type="entry name" value="UPF0102 PROTEIN YRAN"/>
    <property type="match status" value="1"/>
</dbReference>
<name>A0A1W1EL77_9ZZZZ</name>
<dbReference type="InterPro" id="IPR003509">
    <property type="entry name" value="UPF0102_YraN-like"/>
</dbReference>
<dbReference type="HAMAP" id="MF_00048">
    <property type="entry name" value="UPF0102"/>
    <property type="match status" value="1"/>
</dbReference>